<gene>
    <name evidence="2" type="ORF">HDC09961</name>
</gene>
<dbReference type="AlphaFoldDB" id="Q6ILA3"/>
<protein>
    <submittedName>
        <fullName evidence="2">HDC09961</fullName>
    </submittedName>
</protein>
<accession>Q6ILA3</accession>
<evidence type="ECO:0000256" key="1">
    <source>
        <dbReference type="SAM" id="MobiDB-lite"/>
    </source>
</evidence>
<feature type="region of interest" description="Disordered" evidence="1">
    <location>
        <begin position="104"/>
        <end position="133"/>
    </location>
</feature>
<sequence>MSWERSNEEQFNESDASEAVKALTVGGLEKRENGEKWQKWEGNVENGVSEEEGCTRSATPPASDGEYIRHWLTYVTRCWSKASPPERVKRLDAGLLIADDRVLNTSTYHTPTPCHRESTTSEPSTSEPTTRSR</sequence>
<evidence type="ECO:0000313" key="2">
    <source>
        <dbReference type="EMBL" id="DAA02958.1"/>
    </source>
</evidence>
<reference evidence="2" key="1">
    <citation type="journal article" date="2003" name="Genome Biol.">
        <title>An integrated gene annotation and transcriptional profiling approach towards the full gene content of the Drosophila genome.</title>
        <authorList>
            <person name="Hild M."/>
            <person name="Beckmann B."/>
            <person name="Haas S.A."/>
            <person name="Koch B."/>
            <person name="Solovyev V."/>
            <person name="Busold C."/>
            <person name="Fellenberg K."/>
            <person name="Boutros M."/>
            <person name="Vingron M."/>
            <person name="Sauer F."/>
            <person name="Hoheisel J.D."/>
            <person name="Paro R."/>
        </authorList>
    </citation>
    <scope>NUCLEOTIDE SEQUENCE</scope>
</reference>
<feature type="compositionally biased region" description="Low complexity" evidence="1">
    <location>
        <begin position="120"/>
        <end position="133"/>
    </location>
</feature>
<dbReference type="EMBL" id="BK002113">
    <property type="protein sequence ID" value="DAA02958.1"/>
    <property type="molecule type" value="Genomic_DNA"/>
</dbReference>
<name>Q6ILA3_DROME</name>
<organism evidence="2">
    <name type="scientific">Drosophila melanogaster</name>
    <name type="common">Fruit fly</name>
    <dbReference type="NCBI Taxonomy" id="7227"/>
    <lineage>
        <taxon>Eukaryota</taxon>
        <taxon>Metazoa</taxon>
        <taxon>Ecdysozoa</taxon>
        <taxon>Arthropoda</taxon>
        <taxon>Hexapoda</taxon>
        <taxon>Insecta</taxon>
        <taxon>Pterygota</taxon>
        <taxon>Neoptera</taxon>
        <taxon>Endopterygota</taxon>
        <taxon>Diptera</taxon>
        <taxon>Brachycera</taxon>
        <taxon>Muscomorpha</taxon>
        <taxon>Ephydroidea</taxon>
        <taxon>Drosophilidae</taxon>
        <taxon>Drosophila</taxon>
        <taxon>Sophophora</taxon>
    </lineage>
</organism>
<feature type="region of interest" description="Disordered" evidence="1">
    <location>
        <begin position="33"/>
        <end position="62"/>
    </location>
</feature>
<proteinExistence type="predicted"/>